<dbReference type="Proteomes" id="UP001595556">
    <property type="component" value="Unassembled WGS sequence"/>
</dbReference>
<keyword evidence="7" id="KW-0560">Oxidoreductase</keyword>
<sequence length="314" mass="35612">MAGNLGVGRVDPDVEADPVSGTVRWAPVKSIWYLGMSAAGLIGGALTFSWSALAVFLISTAITLCLGHSLGMHRRLIHRAYETPRWLEYFFVYLGTLVGMAGPLSMIRTHDLRDWAQRHAKCHDYFAHRQSFWKDAWWQLSCDIQLAAPPRMRLIGERENSRFYALLERTWMWQQLPWAIMFFAIGGWSWVFWGVCLRVTTGVTGHWLVGHFAHREGERTWHVTGAGVQGYNIRFAALVSFGEAWHNNHHAFPDSARFAHRPGEVDLGWWVLRSLERMGLASNLVIPACMTAPNRLIALSETSDPPAARTSWRA</sequence>
<feature type="transmembrane region" description="Helical" evidence="12">
    <location>
        <begin position="86"/>
        <end position="107"/>
    </location>
</feature>
<evidence type="ECO:0000256" key="2">
    <source>
        <dbReference type="ARBA" id="ARBA00008749"/>
    </source>
</evidence>
<dbReference type="RefSeq" id="WP_377300454.1">
    <property type="nucleotide sequence ID" value="NZ_CP180191.1"/>
</dbReference>
<keyword evidence="10 12" id="KW-0472">Membrane</keyword>
<evidence type="ECO:0000313" key="14">
    <source>
        <dbReference type="EMBL" id="MFC3146171.1"/>
    </source>
</evidence>
<feature type="transmembrane region" description="Helical" evidence="12">
    <location>
        <begin position="32"/>
        <end position="65"/>
    </location>
</feature>
<reference evidence="15" key="1">
    <citation type="journal article" date="2019" name="Int. J. Syst. Evol. Microbiol.">
        <title>The Global Catalogue of Microorganisms (GCM) 10K type strain sequencing project: providing services to taxonomists for standard genome sequencing and annotation.</title>
        <authorList>
            <consortium name="The Broad Institute Genomics Platform"/>
            <consortium name="The Broad Institute Genome Sequencing Center for Infectious Disease"/>
            <person name="Wu L."/>
            <person name="Ma J."/>
        </authorList>
    </citation>
    <scope>NUCLEOTIDE SEQUENCE [LARGE SCALE GENOMIC DNA]</scope>
    <source>
        <strain evidence="15">KCTC 52168</strain>
    </source>
</reference>
<evidence type="ECO:0000256" key="4">
    <source>
        <dbReference type="ARBA" id="ARBA00022692"/>
    </source>
</evidence>
<comment type="similarity">
    <text evidence="2">Belongs to the fatty acid desaturase type 2 family.</text>
</comment>
<evidence type="ECO:0000256" key="11">
    <source>
        <dbReference type="ARBA" id="ARBA00023160"/>
    </source>
</evidence>
<keyword evidence="3" id="KW-0444">Lipid biosynthesis</keyword>
<keyword evidence="4 12" id="KW-0812">Transmembrane</keyword>
<comment type="subcellular location">
    <subcellularLocation>
        <location evidence="1">Membrane</location>
        <topology evidence="1">Multi-pass membrane protein</topology>
    </subcellularLocation>
</comment>
<keyword evidence="5" id="KW-0276">Fatty acid metabolism</keyword>
<keyword evidence="11" id="KW-0275">Fatty acid biosynthesis</keyword>
<name>A0ABV7H3F3_9BURK</name>
<evidence type="ECO:0000259" key="13">
    <source>
        <dbReference type="Pfam" id="PF00487"/>
    </source>
</evidence>
<evidence type="ECO:0000256" key="12">
    <source>
        <dbReference type="SAM" id="Phobius"/>
    </source>
</evidence>
<proteinExistence type="inferred from homology"/>
<dbReference type="PANTHER" id="PTHR11351:SF31">
    <property type="entry name" value="DESATURASE 1, ISOFORM A-RELATED"/>
    <property type="match status" value="1"/>
</dbReference>
<feature type="transmembrane region" description="Helical" evidence="12">
    <location>
        <begin position="176"/>
        <end position="197"/>
    </location>
</feature>
<protein>
    <submittedName>
        <fullName evidence="14">Acyl-CoA desaturase</fullName>
    </submittedName>
</protein>
<keyword evidence="6 12" id="KW-1133">Transmembrane helix</keyword>
<keyword evidence="9" id="KW-0443">Lipid metabolism</keyword>
<accession>A0ABV7H3F3</accession>
<gene>
    <name evidence="14" type="ORF">ACFOEN_00790</name>
</gene>
<evidence type="ECO:0000256" key="7">
    <source>
        <dbReference type="ARBA" id="ARBA00023002"/>
    </source>
</evidence>
<evidence type="ECO:0000256" key="9">
    <source>
        <dbReference type="ARBA" id="ARBA00023098"/>
    </source>
</evidence>
<evidence type="ECO:0000256" key="3">
    <source>
        <dbReference type="ARBA" id="ARBA00022516"/>
    </source>
</evidence>
<evidence type="ECO:0000256" key="10">
    <source>
        <dbReference type="ARBA" id="ARBA00023136"/>
    </source>
</evidence>
<evidence type="ECO:0000313" key="15">
    <source>
        <dbReference type="Proteomes" id="UP001595556"/>
    </source>
</evidence>
<dbReference type="EMBL" id="JBHRTI010000002">
    <property type="protein sequence ID" value="MFC3146171.1"/>
    <property type="molecule type" value="Genomic_DNA"/>
</dbReference>
<dbReference type="Pfam" id="PF00487">
    <property type="entry name" value="FA_desaturase"/>
    <property type="match status" value="1"/>
</dbReference>
<evidence type="ECO:0000256" key="6">
    <source>
        <dbReference type="ARBA" id="ARBA00022989"/>
    </source>
</evidence>
<comment type="caution">
    <text evidence="14">The sequence shown here is derived from an EMBL/GenBank/DDBJ whole genome shotgun (WGS) entry which is preliminary data.</text>
</comment>
<dbReference type="CDD" id="cd03505">
    <property type="entry name" value="Delta9-FADS-like"/>
    <property type="match status" value="1"/>
</dbReference>
<keyword evidence="15" id="KW-1185">Reference proteome</keyword>
<feature type="domain" description="Fatty acid desaturase" evidence="13">
    <location>
        <begin position="50"/>
        <end position="254"/>
    </location>
</feature>
<evidence type="ECO:0000256" key="1">
    <source>
        <dbReference type="ARBA" id="ARBA00004141"/>
    </source>
</evidence>
<evidence type="ECO:0000256" key="5">
    <source>
        <dbReference type="ARBA" id="ARBA00022832"/>
    </source>
</evidence>
<keyword evidence="8" id="KW-0408">Iron</keyword>
<dbReference type="PANTHER" id="PTHR11351">
    <property type="entry name" value="ACYL-COA DESATURASE"/>
    <property type="match status" value="1"/>
</dbReference>
<organism evidence="14 15">
    <name type="scientific">Piscinibacterium candidicorallinum</name>
    <dbReference type="NCBI Taxonomy" id="1793872"/>
    <lineage>
        <taxon>Bacteria</taxon>
        <taxon>Pseudomonadati</taxon>
        <taxon>Pseudomonadota</taxon>
        <taxon>Betaproteobacteria</taxon>
        <taxon>Burkholderiales</taxon>
        <taxon>Piscinibacterium</taxon>
    </lineage>
</organism>
<dbReference type="InterPro" id="IPR015876">
    <property type="entry name" value="Acyl-CoA_DS"/>
</dbReference>
<dbReference type="InterPro" id="IPR005804">
    <property type="entry name" value="FA_desaturase_dom"/>
</dbReference>
<evidence type="ECO:0000256" key="8">
    <source>
        <dbReference type="ARBA" id="ARBA00023004"/>
    </source>
</evidence>